<accession>A0AAV7N4J4</accession>
<evidence type="ECO:0000313" key="3">
    <source>
        <dbReference type="Proteomes" id="UP001066276"/>
    </source>
</evidence>
<comment type="caution">
    <text evidence="2">The sequence shown here is derived from an EMBL/GenBank/DDBJ whole genome shotgun (WGS) entry which is preliminary data.</text>
</comment>
<protein>
    <submittedName>
        <fullName evidence="2">Uncharacterized protein</fullName>
    </submittedName>
</protein>
<reference evidence="2" key="1">
    <citation type="journal article" date="2022" name="bioRxiv">
        <title>Sequencing and chromosome-scale assembly of the giantPleurodeles waltlgenome.</title>
        <authorList>
            <person name="Brown T."/>
            <person name="Elewa A."/>
            <person name="Iarovenko S."/>
            <person name="Subramanian E."/>
            <person name="Araus A.J."/>
            <person name="Petzold A."/>
            <person name="Susuki M."/>
            <person name="Suzuki K.-i.T."/>
            <person name="Hayashi T."/>
            <person name="Toyoda A."/>
            <person name="Oliveira C."/>
            <person name="Osipova E."/>
            <person name="Leigh N.D."/>
            <person name="Simon A."/>
            <person name="Yun M.H."/>
        </authorList>
    </citation>
    <scope>NUCLEOTIDE SEQUENCE</scope>
    <source>
        <strain evidence="2">20211129_DDA</strain>
        <tissue evidence="2">Liver</tissue>
    </source>
</reference>
<name>A0AAV7N4J4_PLEWA</name>
<dbReference type="Proteomes" id="UP001066276">
    <property type="component" value="Chromosome 9"/>
</dbReference>
<feature type="region of interest" description="Disordered" evidence="1">
    <location>
        <begin position="1"/>
        <end position="74"/>
    </location>
</feature>
<evidence type="ECO:0000313" key="2">
    <source>
        <dbReference type="EMBL" id="KAJ1107585.1"/>
    </source>
</evidence>
<dbReference type="AlphaFoldDB" id="A0AAV7N4J4"/>
<dbReference type="EMBL" id="JANPWB010000013">
    <property type="protein sequence ID" value="KAJ1107585.1"/>
    <property type="molecule type" value="Genomic_DNA"/>
</dbReference>
<keyword evidence="3" id="KW-1185">Reference proteome</keyword>
<evidence type="ECO:0000256" key="1">
    <source>
        <dbReference type="SAM" id="MobiDB-lite"/>
    </source>
</evidence>
<feature type="region of interest" description="Disordered" evidence="1">
    <location>
        <begin position="95"/>
        <end position="120"/>
    </location>
</feature>
<sequence length="120" mass="13357">MQSQPLGGWGWQQSRQQALPAKRSMGVPAQQVSKGRVGLDYDEGSNEWAEDELHDKEEVGCQRHRNRGEGPNRTQECNMAIYFGAGSIRDMAEEIQDGSSGERQVCMATEEEKRGGMPSK</sequence>
<organism evidence="2 3">
    <name type="scientific">Pleurodeles waltl</name>
    <name type="common">Iberian ribbed newt</name>
    <dbReference type="NCBI Taxonomy" id="8319"/>
    <lineage>
        <taxon>Eukaryota</taxon>
        <taxon>Metazoa</taxon>
        <taxon>Chordata</taxon>
        <taxon>Craniata</taxon>
        <taxon>Vertebrata</taxon>
        <taxon>Euteleostomi</taxon>
        <taxon>Amphibia</taxon>
        <taxon>Batrachia</taxon>
        <taxon>Caudata</taxon>
        <taxon>Salamandroidea</taxon>
        <taxon>Salamandridae</taxon>
        <taxon>Pleurodelinae</taxon>
        <taxon>Pleurodeles</taxon>
    </lineage>
</organism>
<proteinExistence type="predicted"/>
<gene>
    <name evidence="2" type="ORF">NDU88_004975</name>
</gene>
<feature type="compositionally biased region" description="Polar residues" evidence="1">
    <location>
        <begin position="1"/>
        <end position="17"/>
    </location>
</feature>
<feature type="compositionally biased region" description="Basic and acidic residues" evidence="1">
    <location>
        <begin position="110"/>
        <end position="120"/>
    </location>
</feature>
<feature type="compositionally biased region" description="Basic and acidic residues" evidence="1">
    <location>
        <begin position="51"/>
        <end position="61"/>
    </location>
</feature>
<feature type="compositionally biased region" description="Acidic residues" evidence="1">
    <location>
        <begin position="40"/>
        <end position="50"/>
    </location>
</feature>